<dbReference type="Pfam" id="PF08708">
    <property type="entry name" value="PriCT_1"/>
    <property type="match status" value="1"/>
</dbReference>
<name>A0A0M0G1Q3_SPOGL</name>
<dbReference type="SMART" id="SM00942">
    <property type="entry name" value="PriCT_1"/>
    <property type="match status" value="1"/>
</dbReference>
<dbReference type="InterPro" id="IPR014820">
    <property type="entry name" value="PriCT_1"/>
</dbReference>
<reference evidence="3" key="1">
    <citation type="submission" date="2015-07" db="EMBL/GenBank/DDBJ databases">
        <title>Fjat-10036 dsm4.</title>
        <authorList>
            <person name="Liu B."/>
            <person name="Wang J."/>
            <person name="Zhu Y."/>
            <person name="Liu G."/>
            <person name="Chen Q."/>
            <person name="Chen Z."/>
            <person name="Lan J."/>
            <person name="Che J."/>
            <person name="Ge C."/>
            <person name="Shi H."/>
            <person name="Pan Z."/>
            <person name="Liu X."/>
        </authorList>
    </citation>
    <scope>NUCLEOTIDE SEQUENCE [LARGE SCALE GENOMIC DNA]</scope>
    <source>
        <strain evidence="3">DSM 4</strain>
    </source>
</reference>
<dbReference type="STRING" id="1459.AF332_27515"/>
<accession>A0A0M0G1Q3</accession>
<comment type="caution">
    <text evidence="2">The sequence shown here is derived from an EMBL/GenBank/DDBJ whole genome shotgun (WGS) entry which is preliminary data.</text>
</comment>
<keyword evidence="3" id="KW-1185">Reference proteome</keyword>
<gene>
    <name evidence="2" type="ORF">AF332_27515</name>
</gene>
<proteinExistence type="predicted"/>
<evidence type="ECO:0000313" key="2">
    <source>
        <dbReference type="EMBL" id="KON83507.1"/>
    </source>
</evidence>
<dbReference type="PATRIC" id="fig|1459.3.peg.6065"/>
<organism evidence="2 3">
    <name type="scientific">Sporosarcina globispora</name>
    <name type="common">Bacillus globisporus</name>
    <dbReference type="NCBI Taxonomy" id="1459"/>
    <lineage>
        <taxon>Bacteria</taxon>
        <taxon>Bacillati</taxon>
        <taxon>Bacillota</taxon>
        <taxon>Bacilli</taxon>
        <taxon>Bacillales</taxon>
        <taxon>Caryophanaceae</taxon>
        <taxon>Sporosarcina</taxon>
    </lineage>
</organism>
<dbReference type="AlphaFoldDB" id="A0A0M0G1Q3"/>
<protein>
    <recommendedName>
        <fullName evidence="1">Primase C-terminal 1 domain-containing protein</fullName>
    </recommendedName>
</protein>
<evidence type="ECO:0000313" key="3">
    <source>
        <dbReference type="Proteomes" id="UP000037109"/>
    </source>
</evidence>
<dbReference type="OrthoDB" id="1790977at2"/>
<dbReference type="Proteomes" id="UP000037109">
    <property type="component" value="Unassembled WGS sequence"/>
</dbReference>
<dbReference type="EMBL" id="LGUF01000010">
    <property type="protein sequence ID" value="KON83507.1"/>
    <property type="molecule type" value="Genomic_DNA"/>
</dbReference>
<evidence type="ECO:0000259" key="1">
    <source>
        <dbReference type="SMART" id="SM00942"/>
    </source>
</evidence>
<sequence>MVHFFLKSTIFQKSISLYLIQQIIPVDLEIVIKKVMVMGINVVHEVDNEIRNVISPVEIMQFMTHNSLHLYKKKGSRASFDRITAYEKSERHNAYPKGAVFVSPTKAELVEGKGYVVTSYEALQDRYQHLSHWTPNTYRGGTYYDFKNRIIKGHKRENLKQINVIGFDIDTKEVDLYGLYLGCEELKLPRPNLLLETPRGFQCFFVLETPFYIHRKNDYKSLRVAERLSDNIRKALCKYVPVDTSCVPFGFYRVPREDNVLDFYDKPANTSSLLSWSKEFEEQEKRSFLRVVYNSNDSTFDQIHADWYRALICAKDIDKGYTSASRNNALMTLALANFASNRTFEEAYDELDQFNSSLARPLSKREFERTLKSAYSGKYKGVKRSYVEGLLELWTDGQAQFQGKEGWYKFKKNREERVRSHYEEWEEDILLYIERHMGPEAPFLEGSLSVLAETFGIAVSSFKEVLKRSGKLIKRTIGRGRGAVTKLSSRSMLFRSLLHSRKKQIQHAQLSLAELLPRPYQFLNGTPLIFPTLDSQLISHEVDILYRSGSSPPVEKTS</sequence>
<feature type="domain" description="Primase C-terminal 1" evidence="1">
    <location>
        <begin position="315"/>
        <end position="380"/>
    </location>
</feature>